<dbReference type="EC" id="6.1.1.14" evidence="10"/>
<dbReference type="RefSeq" id="WP_124971373.1">
    <property type="nucleotide sequence ID" value="NZ_BDQK01000014.1"/>
</dbReference>
<evidence type="ECO:0000256" key="8">
    <source>
        <dbReference type="ARBA" id="ARBA00023146"/>
    </source>
</evidence>
<dbReference type="EMBL" id="BDQK01000014">
    <property type="protein sequence ID" value="GBF81916.1"/>
    <property type="molecule type" value="Genomic_DNA"/>
</dbReference>
<dbReference type="PANTHER" id="PTHR30075">
    <property type="entry name" value="GLYCYL-TRNA SYNTHETASE"/>
    <property type="match status" value="1"/>
</dbReference>
<keyword evidence="13" id="KW-1185">Reference proteome</keyword>
<dbReference type="GO" id="GO:0005829">
    <property type="term" value="C:cytosol"/>
    <property type="evidence" value="ECO:0007669"/>
    <property type="project" value="TreeGrafter"/>
</dbReference>
<dbReference type="PRINTS" id="PR01045">
    <property type="entry name" value="TRNASYNTHGB"/>
</dbReference>
<protein>
    <recommendedName>
        <fullName evidence="10">Glycine--tRNA ligase beta subunit</fullName>
        <ecNumber evidence="10">6.1.1.14</ecNumber>
    </recommendedName>
    <alternativeName>
        <fullName evidence="10">Glycyl-tRNA synthetase beta subunit</fullName>
        <shortName evidence="10">GlyRS</shortName>
    </alternativeName>
</protein>
<evidence type="ECO:0000256" key="3">
    <source>
        <dbReference type="ARBA" id="ARBA00022490"/>
    </source>
</evidence>
<keyword evidence="6 10" id="KW-0067">ATP-binding</keyword>
<feature type="domain" description="DALR anticodon binding" evidence="11">
    <location>
        <begin position="614"/>
        <end position="695"/>
    </location>
</feature>
<dbReference type="GO" id="GO:0004820">
    <property type="term" value="F:glycine-tRNA ligase activity"/>
    <property type="evidence" value="ECO:0007669"/>
    <property type="project" value="UniProtKB-UniRule"/>
</dbReference>
<keyword evidence="5 10" id="KW-0547">Nucleotide-binding</keyword>
<evidence type="ECO:0000256" key="7">
    <source>
        <dbReference type="ARBA" id="ARBA00022917"/>
    </source>
</evidence>
<evidence type="ECO:0000256" key="4">
    <source>
        <dbReference type="ARBA" id="ARBA00022598"/>
    </source>
</evidence>
<dbReference type="PROSITE" id="PS50861">
    <property type="entry name" value="AA_TRNA_LIGASE_II_GLYAB"/>
    <property type="match status" value="1"/>
</dbReference>
<dbReference type="AlphaFoldDB" id="A0A401IKZ9"/>
<gene>
    <name evidence="10" type="primary">glyS</name>
    <name evidence="12" type="ORF">AsFPU1_3338</name>
</gene>
<dbReference type="InterPro" id="IPR006194">
    <property type="entry name" value="Gly-tRNA-synth_heterodimer"/>
</dbReference>
<dbReference type="HAMAP" id="MF_00255">
    <property type="entry name" value="Gly_tRNA_synth_beta"/>
    <property type="match status" value="1"/>
</dbReference>
<evidence type="ECO:0000256" key="10">
    <source>
        <dbReference type="HAMAP-Rule" id="MF_00255"/>
    </source>
</evidence>
<dbReference type="InterPro" id="IPR008909">
    <property type="entry name" value="DALR_anticod-bd"/>
</dbReference>
<evidence type="ECO:0000259" key="11">
    <source>
        <dbReference type="Pfam" id="PF05746"/>
    </source>
</evidence>
<evidence type="ECO:0000256" key="5">
    <source>
        <dbReference type="ARBA" id="ARBA00022741"/>
    </source>
</evidence>
<reference evidence="13" key="1">
    <citation type="submission" date="2017-05" db="EMBL/GenBank/DDBJ databases">
        <title>Physiological properties and genetic analysis related to exopolysaccharide production of fresh-water unicellular cyanobacterium Aphanothece sacrum, Suizenji Nori, that has been cultured as a food source in Japan.</title>
        <authorList>
            <person name="Kanesaki Y."/>
            <person name="Yoshikawa S."/>
            <person name="Ohki K."/>
        </authorList>
    </citation>
    <scope>NUCLEOTIDE SEQUENCE [LARGE SCALE GENOMIC DNA]</scope>
    <source>
        <strain evidence="13">FPU1</strain>
    </source>
</reference>
<dbReference type="InterPro" id="IPR015944">
    <property type="entry name" value="Gly-tRNA-synth_bsu"/>
</dbReference>
<proteinExistence type="inferred from homology"/>
<dbReference type="Pfam" id="PF05746">
    <property type="entry name" value="DALR_1"/>
    <property type="match status" value="1"/>
</dbReference>
<comment type="subunit">
    <text evidence="10">Tetramer of two alpha and two beta subunits.</text>
</comment>
<dbReference type="GO" id="GO:0006426">
    <property type="term" value="P:glycyl-tRNA aminoacylation"/>
    <property type="evidence" value="ECO:0007669"/>
    <property type="project" value="UniProtKB-UniRule"/>
</dbReference>
<dbReference type="GO" id="GO:0005524">
    <property type="term" value="F:ATP binding"/>
    <property type="evidence" value="ECO:0007669"/>
    <property type="project" value="UniProtKB-UniRule"/>
</dbReference>
<evidence type="ECO:0000313" key="13">
    <source>
        <dbReference type="Proteomes" id="UP000287247"/>
    </source>
</evidence>
<dbReference type="Proteomes" id="UP000287247">
    <property type="component" value="Unassembled WGS sequence"/>
</dbReference>
<evidence type="ECO:0000256" key="9">
    <source>
        <dbReference type="ARBA" id="ARBA00047937"/>
    </source>
</evidence>
<keyword evidence="3 10" id="KW-0963">Cytoplasm</keyword>
<evidence type="ECO:0000256" key="6">
    <source>
        <dbReference type="ARBA" id="ARBA00022840"/>
    </source>
</evidence>
<comment type="subcellular location">
    <subcellularLocation>
        <location evidence="1 10">Cytoplasm</location>
    </subcellularLocation>
</comment>
<evidence type="ECO:0000313" key="12">
    <source>
        <dbReference type="EMBL" id="GBF81916.1"/>
    </source>
</evidence>
<dbReference type="NCBIfam" id="TIGR00211">
    <property type="entry name" value="glyS"/>
    <property type="match status" value="1"/>
</dbReference>
<keyword evidence="7 10" id="KW-0648">Protein biosynthesis</keyword>
<dbReference type="PANTHER" id="PTHR30075:SF2">
    <property type="entry name" value="GLYCINE--TRNA LIGASE, CHLOROPLASTIC_MITOCHONDRIAL 2"/>
    <property type="match status" value="1"/>
</dbReference>
<sequence>MFFLLEVGTEELPADFVDGAIAQWEKRIPVSLQEQFLTPESITVYGTPRRLAVLITGLPDKQSDRNEIIKGPPATAAFKNGKPTPAAEGFAKKQGVEVTDLEIRPTDKGEFVFLEKKVTGRDTKEILQELVPNWITGLEGRRFMRWGGGDLRFSRPIRWLVALWDQSILPLQLINSDNTLNSDRVSYGHRILHPDAITIAQASDYEETLRSAYVVVDPLKRRQIIEEQIKKVSKQLGGTPEISDELLQEVINLVEYPTAVVGKFDEEFLSLPSEVIITVMVTHQRYFALKNKGSLLPNFITISNGDPTKSKIIAQGNERVIRARLADAQFFYKSDCGEPLDSYLPQLETVTFQEELGTMRDKVDRIMDMAQQIAEQLDITPQQREEIESTAMLCKVDLVTQMVYEFPELQGVMGQKYALVSGEPEVVAQGIFDHYLPRGADDIMPDSLTGQVVGISDRLDTLISIFGLGMIPTGSSDPFALRRAANAIINITWYANLSINLAQLLAQGCADFVTGHPQKISPLEGLQSFFLQRIQTLLQDEVKIDYDLVKAILGENDLEYQERALQDLLDVRDRAQFLQEIRQDGRLDTIYETVNRSTRLATKGDLEFQILDPSEVVDTKLFEKSSEQNLYEALLQLVPKTKAAKTQRNYQLLVDGLANIAPSVNEFFDGSDSVLVMDENPHIRQNRLNLLGILRNHGRVIADFGAIVKS</sequence>
<evidence type="ECO:0000256" key="2">
    <source>
        <dbReference type="ARBA" id="ARBA00008226"/>
    </source>
</evidence>
<dbReference type="GO" id="GO:0006420">
    <property type="term" value="P:arginyl-tRNA aminoacylation"/>
    <property type="evidence" value="ECO:0007669"/>
    <property type="project" value="InterPro"/>
</dbReference>
<dbReference type="Pfam" id="PF02092">
    <property type="entry name" value="tRNA_synt_2f"/>
    <property type="match status" value="1"/>
</dbReference>
<comment type="similarity">
    <text evidence="2 10">Belongs to the class-II aminoacyl-tRNA synthetase family.</text>
</comment>
<dbReference type="OrthoDB" id="9775440at2"/>
<keyword evidence="8 10" id="KW-0030">Aminoacyl-tRNA synthetase</keyword>
<dbReference type="SUPFAM" id="SSF109604">
    <property type="entry name" value="HD-domain/PDEase-like"/>
    <property type="match status" value="1"/>
</dbReference>
<evidence type="ECO:0000256" key="1">
    <source>
        <dbReference type="ARBA" id="ARBA00004496"/>
    </source>
</evidence>
<dbReference type="GO" id="GO:0004814">
    <property type="term" value="F:arginine-tRNA ligase activity"/>
    <property type="evidence" value="ECO:0007669"/>
    <property type="project" value="InterPro"/>
</dbReference>
<comment type="catalytic activity">
    <reaction evidence="9 10">
        <text>tRNA(Gly) + glycine + ATP = glycyl-tRNA(Gly) + AMP + diphosphate</text>
        <dbReference type="Rhea" id="RHEA:16013"/>
        <dbReference type="Rhea" id="RHEA-COMP:9664"/>
        <dbReference type="Rhea" id="RHEA-COMP:9683"/>
        <dbReference type="ChEBI" id="CHEBI:30616"/>
        <dbReference type="ChEBI" id="CHEBI:33019"/>
        <dbReference type="ChEBI" id="CHEBI:57305"/>
        <dbReference type="ChEBI" id="CHEBI:78442"/>
        <dbReference type="ChEBI" id="CHEBI:78522"/>
        <dbReference type="ChEBI" id="CHEBI:456215"/>
        <dbReference type="EC" id="6.1.1.14"/>
    </reaction>
</comment>
<name>A0A401IKZ9_APHSA</name>
<organism evidence="12 13">
    <name type="scientific">Aphanothece sacrum FPU1</name>
    <dbReference type="NCBI Taxonomy" id="1920663"/>
    <lineage>
        <taxon>Bacteria</taxon>
        <taxon>Bacillati</taxon>
        <taxon>Cyanobacteriota</taxon>
        <taxon>Cyanophyceae</taxon>
        <taxon>Oscillatoriophycideae</taxon>
        <taxon>Chroococcales</taxon>
        <taxon>Aphanothecaceae</taxon>
        <taxon>Aphanothece</taxon>
    </lineage>
</organism>
<keyword evidence="4 10" id="KW-0436">Ligase</keyword>
<accession>A0A401IKZ9</accession>
<comment type="caution">
    <text evidence="12">The sequence shown here is derived from an EMBL/GenBank/DDBJ whole genome shotgun (WGS) entry which is preliminary data.</text>
</comment>